<feature type="chain" id="PRO_5046010000" evidence="2">
    <location>
        <begin position="25"/>
        <end position="619"/>
    </location>
</feature>
<dbReference type="InterPro" id="IPR016032">
    <property type="entry name" value="Sig_transdc_resp-reg_C-effctor"/>
</dbReference>
<evidence type="ECO:0000256" key="1">
    <source>
        <dbReference type="SAM" id="Phobius"/>
    </source>
</evidence>
<evidence type="ECO:0000259" key="3">
    <source>
        <dbReference type="SMART" id="SM00421"/>
    </source>
</evidence>
<dbReference type="EMBL" id="JBELPZ010000001">
    <property type="protein sequence ID" value="MFL9843229.1"/>
    <property type="molecule type" value="Genomic_DNA"/>
</dbReference>
<dbReference type="PANTHER" id="PTHR47050:SF1">
    <property type="entry name" value="TETRATRICOPEPTIDE REPEAT PROTEIN 24-LIKE"/>
    <property type="match status" value="1"/>
</dbReference>
<proteinExistence type="predicted"/>
<dbReference type="SUPFAM" id="SSF46894">
    <property type="entry name" value="C-terminal effector domain of the bipartite response regulators"/>
    <property type="match status" value="1"/>
</dbReference>
<dbReference type="InterPro" id="IPR000792">
    <property type="entry name" value="Tscrpt_reg_LuxR_C"/>
</dbReference>
<accession>A0ABW8YT30</accession>
<evidence type="ECO:0000256" key="2">
    <source>
        <dbReference type="SAM" id="SignalP"/>
    </source>
</evidence>
<dbReference type="SMART" id="SM00028">
    <property type="entry name" value="TPR"/>
    <property type="match status" value="6"/>
</dbReference>
<organism evidence="4 5">
    <name type="scientific">Flavobacterium rhizosphaerae</name>
    <dbReference type="NCBI Taxonomy" id="3163298"/>
    <lineage>
        <taxon>Bacteria</taxon>
        <taxon>Pseudomonadati</taxon>
        <taxon>Bacteroidota</taxon>
        <taxon>Flavobacteriia</taxon>
        <taxon>Flavobacteriales</taxon>
        <taxon>Flavobacteriaceae</taxon>
        <taxon>Flavobacterium</taxon>
    </lineage>
</organism>
<dbReference type="InterPro" id="IPR011990">
    <property type="entry name" value="TPR-like_helical_dom_sf"/>
</dbReference>
<name>A0ABW8YT30_9FLAO</name>
<dbReference type="Proteomes" id="UP001629156">
    <property type="component" value="Unassembled WGS sequence"/>
</dbReference>
<dbReference type="RefSeq" id="WP_408083462.1">
    <property type="nucleotide sequence ID" value="NZ_JBELPZ010000001.1"/>
</dbReference>
<dbReference type="InterPro" id="IPR019734">
    <property type="entry name" value="TPR_rpt"/>
</dbReference>
<evidence type="ECO:0000313" key="4">
    <source>
        <dbReference type="EMBL" id="MFL9843229.1"/>
    </source>
</evidence>
<dbReference type="Gene3D" id="1.25.40.10">
    <property type="entry name" value="Tetratricopeptide repeat domain"/>
    <property type="match status" value="2"/>
</dbReference>
<feature type="transmembrane region" description="Helical" evidence="1">
    <location>
        <begin position="423"/>
        <end position="441"/>
    </location>
</feature>
<keyword evidence="1" id="KW-0812">Transmembrane</keyword>
<reference evidence="4 5" key="1">
    <citation type="submission" date="2024-06" db="EMBL/GenBank/DDBJ databases">
        <authorList>
            <person name="Kaempfer P."/>
            <person name="Viver T."/>
        </authorList>
    </citation>
    <scope>NUCLEOTIDE SEQUENCE [LARGE SCALE GENOMIC DNA]</scope>
    <source>
        <strain evidence="4 5">ST-119</strain>
    </source>
</reference>
<gene>
    <name evidence="4" type="ORF">ABS766_02245</name>
</gene>
<sequence>MSIQKISKISTLLICLLLVFTASAQKYDFKKAEQECRRLIYKSPDSALAIIKNTLAQPNIHDTVYGNTYNLYGIYYGMTGKPDSVIYYTKRSLTYLNDYPKTRVRSLMNLALGYRNKGEYQTAIKYQKEALKFYRDQKNKVGVAIAYGELASNYNYMLKYDTSVKYLLKSIEIFKAEKDTIHLAVVRQKLANTYLAKNNFEFALDMYRECIKDFRAFGMEKNYYLTLVNMGEALIHLKQYKEAQKILSEAAEGLKQYGDEEIIGVCYSKIGNINYIKGNSNKALKYYEIAFNNTEKTKSIHTLRIGAEYIGILNSQKQYDKSLNIINHIEKLNIYNKTNIEDQMVYSNAAAQTYKATNNPVRALDAFEKTIALKDSIDENEKQSAIRESQAKFQTALQRQKNMSLEASNILLTKQIGTEKHMLILYIVVSLAVLCVVLLLLRGYRLRYKLQQQELKSIETDKYIVEQKHLYEYELNAKQKETIEEKQRELTSSALVMSNFQDSIKQIIQNCDDGAYKTITDIKKELAQLNKQNDYWKQFEKRFNSLHPDFATELNTRFTKLTKNDIEFCSLLKLNLSNKEIAALLQISHESVITKKYRIKKKMEIQNDEDFDQLLLSLP</sequence>
<dbReference type="Gene3D" id="1.10.10.10">
    <property type="entry name" value="Winged helix-like DNA-binding domain superfamily/Winged helix DNA-binding domain"/>
    <property type="match status" value="1"/>
</dbReference>
<feature type="domain" description="HTH luxR-type" evidence="3">
    <location>
        <begin position="558"/>
        <end position="615"/>
    </location>
</feature>
<keyword evidence="2" id="KW-0732">Signal</keyword>
<dbReference type="Pfam" id="PF13374">
    <property type="entry name" value="TPR_10"/>
    <property type="match status" value="1"/>
</dbReference>
<dbReference type="InterPro" id="IPR024812">
    <property type="entry name" value="TPR_24"/>
</dbReference>
<keyword evidence="1" id="KW-1133">Transmembrane helix</keyword>
<keyword evidence="5" id="KW-1185">Reference proteome</keyword>
<dbReference type="SUPFAM" id="SSF48452">
    <property type="entry name" value="TPR-like"/>
    <property type="match status" value="2"/>
</dbReference>
<dbReference type="PANTHER" id="PTHR47050">
    <property type="entry name" value="TETRATRICOPEPTIDE REPEAT PROTEIN 24"/>
    <property type="match status" value="1"/>
</dbReference>
<protein>
    <submittedName>
        <fullName evidence="4">Tetratricopeptide repeat protein</fullName>
    </submittedName>
</protein>
<dbReference type="InterPro" id="IPR036388">
    <property type="entry name" value="WH-like_DNA-bd_sf"/>
</dbReference>
<dbReference type="Pfam" id="PF13424">
    <property type="entry name" value="TPR_12"/>
    <property type="match status" value="2"/>
</dbReference>
<feature type="signal peptide" evidence="2">
    <location>
        <begin position="1"/>
        <end position="24"/>
    </location>
</feature>
<dbReference type="SMART" id="SM00421">
    <property type="entry name" value="HTH_LUXR"/>
    <property type="match status" value="1"/>
</dbReference>
<keyword evidence="1" id="KW-0472">Membrane</keyword>
<evidence type="ECO:0000313" key="5">
    <source>
        <dbReference type="Proteomes" id="UP001629156"/>
    </source>
</evidence>
<comment type="caution">
    <text evidence="4">The sequence shown here is derived from an EMBL/GenBank/DDBJ whole genome shotgun (WGS) entry which is preliminary data.</text>
</comment>